<feature type="transmembrane region" description="Helical" evidence="1">
    <location>
        <begin position="27"/>
        <end position="52"/>
    </location>
</feature>
<feature type="transmembrane region" description="Helical" evidence="1">
    <location>
        <begin position="98"/>
        <end position="118"/>
    </location>
</feature>
<feature type="transmembrane region" description="Helical" evidence="1">
    <location>
        <begin position="73"/>
        <end position="92"/>
    </location>
</feature>
<reference evidence="2 3" key="1">
    <citation type="submission" date="2019-02" db="EMBL/GenBank/DDBJ databases">
        <title>Deep-cultivation of Planctomycetes and their phenomic and genomic characterization uncovers novel biology.</title>
        <authorList>
            <person name="Wiegand S."/>
            <person name="Jogler M."/>
            <person name="Boedeker C."/>
            <person name="Pinto D."/>
            <person name="Vollmers J."/>
            <person name="Rivas-Marin E."/>
            <person name="Kohn T."/>
            <person name="Peeters S.H."/>
            <person name="Heuer A."/>
            <person name="Rast P."/>
            <person name="Oberbeckmann S."/>
            <person name="Bunk B."/>
            <person name="Jeske O."/>
            <person name="Meyerdierks A."/>
            <person name="Storesund J.E."/>
            <person name="Kallscheuer N."/>
            <person name="Luecker S."/>
            <person name="Lage O.M."/>
            <person name="Pohl T."/>
            <person name="Merkel B.J."/>
            <person name="Hornburger P."/>
            <person name="Mueller R.-W."/>
            <person name="Bruemmer F."/>
            <person name="Labrenz M."/>
            <person name="Spormann A.M."/>
            <person name="Op Den Camp H."/>
            <person name="Overmann J."/>
            <person name="Amann R."/>
            <person name="Jetten M.S.M."/>
            <person name="Mascher T."/>
            <person name="Medema M.H."/>
            <person name="Devos D.P."/>
            <person name="Kaster A.-K."/>
            <person name="Ovreas L."/>
            <person name="Rohde M."/>
            <person name="Galperin M.Y."/>
            <person name="Jogler C."/>
        </authorList>
    </citation>
    <scope>NUCLEOTIDE SEQUENCE [LARGE SCALE GENOMIC DNA]</scope>
    <source>
        <strain evidence="2 3">Q31b</strain>
    </source>
</reference>
<accession>A0A5C6DB20</accession>
<evidence type="ECO:0000313" key="2">
    <source>
        <dbReference type="EMBL" id="TWU32436.1"/>
    </source>
</evidence>
<gene>
    <name evidence="2" type="ORF">Q31b_58360</name>
</gene>
<keyword evidence="1" id="KW-1133">Transmembrane helix</keyword>
<dbReference type="Proteomes" id="UP000315471">
    <property type="component" value="Unassembled WGS sequence"/>
</dbReference>
<comment type="caution">
    <text evidence="2">The sequence shown here is derived from an EMBL/GenBank/DDBJ whole genome shotgun (WGS) entry which is preliminary data.</text>
</comment>
<proteinExistence type="predicted"/>
<protein>
    <submittedName>
        <fullName evidence="2">Uncharacterized protein</fullName>
    </submittedName>
</protein>
<keyword evidence="1" id="KW-0812">Transmembrane</keyword>
<sequence length="122" mass="12369">MIAAVIGGLLFGLIVLATPGMATMLPMVVLVIGIGAAIAGGITFAICFLLTPAEQRSTGLRPDDISAAASGKGGIISGTIILIVAFTFLAAGLMRGRIYLYAPIGIVMGIASIVRGLIRGKR</sequence>
<keyword evidence="3" id="KW-1185">Reference proteome</keyword>
<dbReference type="EMBL" id="SJPY01000021">
    <property type="protein sequence ID" value="TWU32436.1"/>
    <property type="molecule type" value="Genomic_DNA"/>
</dbReference>
<name>A0A5C6DB20_9BACT</name>
<evidence type="ECO:0000313" key="3">
    <source>
        <dbReference type="Proteomes" id="UP000315471"/>
    </source>
</evidence>
<evidence type="ECO:0000256" key="1">
    <source>
        <dbReference type="SAM" id="Phobius"/>
    </source>
</evidence>
<keyword evidence="1" id="KW-0472">Membrane</keyword>
<organism evidence="2 3">
    <name type="scientific">Novipirellula aureliae</name>
    <dbReference type="NCBI Taxonomy" id="2527966"/>
    <lineage>
        <taxon>Bacteria</taxon>
        <taxon>Pseudomonadati</taxon>
        <taxon>Planctomycetota</taxon>
        <taxon>Planctomycetia</taxon>
        <taxon>Pirellulales</taxon>
        <taxon>Pirellulaceae</taxon>
        <taxon>Novipirellula</taxon>
    </lineage>
</organism>
<dbReference type="AlphaFoldDB" id="A0A5C6DB20"/>